<dbReference type="InterPro" id="IPR001584">
    <property type="entry name" value="Integrase_cat-core"/>
</dbReference>
<feature type="domain" description="Integrase catalytic" evidence="3">
    <location>
        <begin position="130"/>
        <end position="319"/>
    </location>
</feature>
<gene>
    <name evidence="4" type="ORF">SAMN04489864_109187</name>
    <name evidence="5" type="ORF">SAMN04489864_1112</name>
    <name evidence="6" type="ORF">SAMN04489864_112112</name>
</gene>
<reference evidence="4 7" key="1">
    <citation type="submission" date="2016-10" db="EMBL/GenBank/DDBJ databases">
        <authorList>
            <person name="de Groot N.N."/>
        </authorList>
    </citation>
    <scope>NUCLEOTIDE SEQUENCE [LARGE SCALE GENOMIC DNA]</scope>
    <source>
        <strain evidence="4 7">DSM 18684</strain>
    </source>
</reference>
<dbReference type="Pfam" id="PF00665">
    <property type="entry name" value="rve"/>
    <property type="match status" value="1"/>
</dbReference>
<evidence type="ECO:0000313" key="4">
    <source>
        <dbReference type="EMBL" id="SFH36048.1"/>
    </source>
</evidence>
<dbReference type="SUPFAM" id="SSF53098">
    <property type="entry name" value="Ribonuclease H-like"/>
    <property type="match status" value="1"/>
</dbReference>
<name>A0A1I2ZDY5_9SPHI</name>
<dbReference type="OrthoDB" id="3193769at2"/>
<evidence type="ECO:0000313" key="6">
    <source>
        <dbReference type="EMBL" id="SFH44161.1"/>
    </source>
</evidence>
<keyword evidence="7" id="KW-1185">Reference proteome</keyword>
<dbReference type="Gene3D" id="3.30.420.10">
    <property type="entry name" value="Ribonuclease H-like superfamily/Ribonuclease H"/>
    <property type="match status" value="1"/>
</dbReference>
<dbReference type="NCBIfam" id="NF033546">
    <property type="entry name" value="transpos_IS21"/>
    <property type="match status" value="1"/>
</dbReference>
<dbReference type="PROSITE" id="PS50994">
    <property type="entry name" value="INTEGRASE"/>
    <property type="match status" value="1"/>
</dbReference>
<proteinExistence type="inferred from homology"/>
<dbReference type="EMBL" id="FOPP01000009">
    <property type="protein sequence ID" value="SFH36048.1"/>
    <property type="molecule type" value="Genomic_DNA"/>
</dbReference>
<accession>A0A1I2ZDY5</accession>
<evidence type="ECO:0000313" key="5">
    <source>
        <dbReference type="EMBL" id="SFH39821.1"/>
    </source>
</evidence>
<dbReference type="InterPro" id="IPR012337">
    <property type="entry name" value="RNaseH-like_sf"/>
</dbReference>
<evidence type="ECO:0000259" key="3">
    <source>
        <dbReference type="PROSITE" id="PS50994"/>
    </source>
</evidence>
<protein>
    <submittedName>
        <fullName evidence="4">Integrase core domain-containing protein</fullName>
    </submittedName>
</protein>
<dbReference type="AlphaFoldDB" id="A0A1I2ZDY5"/>
<dbReference type="GO" id="GO:0003676">
    <property type="term" value="F:nucleic acid binding"/>
    <property type="evidence" value="ECO:0007669"/>
    <property type="project" value="InterPro"/>
</dbReference>
<dbReference type="EMBL" id="FOPP01000012">
    <property type="protein sequence ID" value="SFH44161.1"/>
    <property type="molecule type" value="Genomic_DNA"/>
</dbReference>
<dbReference type="Pfam" id="PF22483">
    <property type="entry name" value="Mu-transpos_C_2"/>
    <property type="match status" value="1"/>
</dbReference>
<dbReference type="Proteomes" id="UP000199666">
    <property type="component" value="Unassembled WGS sequence"/>
</dbReference>
<evidence type="ECO:0000256" key="1">
    <source>
        <dbReference type="ARBA" id="ARBA00009277"/>
    </source>
</evidence>
<dbReference type="EMBL" id="FOPP01000011">
    <property type="protein sequence ID" value="SFH39821.1"/>
    <property type="molecule type" value="Genomic_DNA"/>
</dbReference>
<comment type="similarity">
    <text evidence="1">Belongs to the transposase IS21/IS408/IS1162 family.</text>
</comment>
<organism evidence="4 7">
    <name type="scientific">Pedobacter insulae</name>
    <dbReference type="NCBI Taxonomy" id="414048"/>
    <lineage>
        <taxon>Bacteria</taxon>
        <taxon>Pseudomonadati</taxon>
        <taxon>Bacteroidota</taxon>
        <taxon>Sphingobacteriia</taxon>
        <taxon>Sphingobacteriales</taxon>
        <taxon>Sphingobacteriaceae</taxon>
        <taxon>Pedobacter</taxon>
    </lineage>
</organism>
<feature type="region of interest" description="Disordered" evidence="2">
    <location>
        <begin position="493"/>
        <end position="514"/>
    </location>
</feature>
<sequence>MPNKPIRMNKLRQIIRLYCQGTGTKRIHGMLGNSRNTIKKYIRVWHSLGITYEEFSAKSDGELSVLFATPVARISNRPRMHQLHALLPDICKKLKKKGVTREQLHADYIEKYPDGYGRSHFNNAIFSYLQLTKPVMHIEHKAGDKVYIDFAGTKFKITGLDGIQQDAEVFVAILGCSQLTYVEAVASQRKEDLIKACEHALLYFGGVPQAIVPDNLRSAVTRGSRYEAVLNDEFSAFAEHYSVAVVPARAYKPRDKSLVEGAVKLIYRSIYAKLEGRVFGDLGMLNAAIRPALEIHNNKPFSGRNYSRREQFEEIEREALGPLNPLSYEVHKQVMATVMRKGYVRLGEDTHYYSVPYGYIGKKVKLLYTSTLVKIYYHYTMIALHTRVRTRYHYTTNEEHLAPQHRFQSEWTPERFIQQAEAVHEDVARYISKVLEHKKYPEQAYKSCSGILNFSRRVGPERLTDACRWADSLGQYNYPIIEEILKKRLDQLRPEEEPTEIPSHKNIRGKEYYQ</sequence>
<dbReference type="PANTHER" id="PTHR35004:SF8">
    <property type="entry name" value="TRANSPOSASE RV3428C-RELATED"/>
    <property type="match status" value="1"/>
</dbReference>
<dbReference type="GO" id="GO:0015074">
    <property type="term" value="P:DNA integration"/>
    <property type="evidence" value="ECO:0007669"/>
    <property type="project" value="InterPro"/>
</dbReference>
<dbReference type="STRING" id="414048.SAMN04489864_109187"/>
<evidence type="ECO:0000256" key="2">
    <source>
        <dbReference type="SAM" id="MobiDB-lite"/>
    </source>
</evidence>
<evidence type="ECO:0000313" key="7">
    <source>
        <dbReference type="Proteomes" id="UP000199666"/>
    </source>
</evidence>
<dbReference type="InterPro" id="IPR036397">
    <property type="entry name" value="RNaseH_sf"/>
</dbReference>
<dbReference type="PANTHER" id="PTHR35004">
    <property type="entry name" value="TRANSPOSASE RV3428C-RELATED"/>
    <property type="match status" value="1"/>
</dbReference>
<dbReference type="InterPro" id="IPR054353">
    <property type="entry name" value="IstA-like_C"/>
</dbReference>